<evidence type="ECO:0000313" key="3">
    <source>
        <dbReference type="Proteomes" id="UP000000763"/>
    </source>
</evidence>
<name>Q5SMZ0_ORYSJ</name>
<evidence type="ECO:0000313" key="1">
    <source>
        <dbReference type="EMBL" id="BAD72387.1"/>
    </source>
</evidence>
<reference evidence="3" key="3">
    <citation type="journal article" date="2008" name="Nucleic Acids Res.">
        <title>The rice annotation project database (RAP-DB): 2008 update.</title>
        <authorList>
            <consortium name="The rice annotation project (RAP)"/>
        </authorList>
    </citation>
    <scope>GENOME REANNOTATION</scope>
    <source>
        <strain evidence="3">cv. Nipponbare</strain>
    </source>
</reference>
<accession>Q5SMZ0</accession>
<protein>
    <submittedName>
        <fullName evidence="2">Uncharacterized protein</fullName>
    </submittedName>
</protein>
<dbReference type="EMBL" id="AP003291">
    <property type="protein sequence ID" value="BAD72387.1"/>
    <property type="molecule type" value="Genomic_DNA"/>
</dbReference>
<dbReference type="Proteomes" id="UP000000763">
    <property type="component" value="Chromosome 1"/>
</dbReference>
<reference evidence="3" key="2">
    <citation type="journal article" date="2005" name="Nature">
        <title>The map-based sequence of the rice genome.</title>
        <authorList>
            <consortium name="International rice genome sequencing project (IRGSP)"/>
            <person name="Matsumoto T."/>
            <person name="Wu J."/>
            <person name="Kanamori H."/>
            <person name="Katayose Y."/>
            <person name="Fujisawa M."/>
            <person name="Namiki N."/>
            <person name="Mizuno H."/>
            <person name="Yamamoto K."/>
            <person name="Antonio B.A."/>
            <person name="Baba T."/>
            <person name="Sakata K."/>
            <person name="Nagamura Y."/>
            <person name="Aoki H."/>
            <person name="Arikawa K."/>
            <person name="Arita K."/>
            <person name="Bito T."/>
            <person name="Chiden Y."/>
            <person name="Fujitsuka N."/>
            <person name="Fukunaka R."/>
            <person name="Hamada M."/>
            <person name="Harada C."/>
            <person name="Hayashi A."/>
            <person name="Hijishita S."/>
            <person name="Honda M."/>
            <person name="Hosokawa S."/>
            <person name="Ichikawa Y."/>
            <person name="Idonuma A."/>
            <person name="Iijima M."/>
            <person name="Ikeda M."/>
            <person name="Ikeno M."/>
            <person name="Ito K."/>
            <person name="Ito S."/>
            <person name="Ito T."/>
            <person name="Ito Y."/>
            <person name="Ito Y."/>
            <person name="Iwabuchi A."/>
            <person name="Kamiya K."/>
            <person name="Karasawa W."/>
            <person name="Kurita K."/>
            <person name="Katagiri S."/>
            <person name="Kikuta A."/>
            <person name="Kobayashi H."/>
            <person name="Kobayashi N."/>
            <person name="Machita K."/>
            <person name="Maehara T."/>
            <person name="Masukawa M."/>
            <person name="Mizubayashi T."/>
            <person name="Mukai Y."/>
            <person name="Nagasaki H."/>
            <person name="Nagata Y."/>
            <person name="Naito S."/>
            <person name="Nakashima M."/>
            <person name="Nakama Y."/>
            <person name="Nakamichi Y."/>
            <person name="Nakamura M."/>
            <person name="Meguro A."/>
            <person name="Negishi M."/>
            <person name="Ohta I."/>
            <person name="Ohta T."/>
            <person name="Okamoto M."/>
            <person name="Ono N."/>
            <person name="Saji S."/>
            <person name="Sakaguchi M."/>
            <person name="Sakai K."/>
            <person name="Shibata M."/>
            <person name="Shimokawa T."/>
            <person name="Song J."/>
            <person name="Takazaki Y."/>
            <person name="Terasawa K."/>
            <person name="Tsugane M."/>
            <person name="Tsuji K."/>
            <person name="Ueda S."/>
            <person name="Waki K."/>
            <person name="Yamagata H."/>
            <person name="Yamamoto M."/>
            <person name="Yamamoto S."/>
            <person name="Yamane H."/>
            <person name="Yoshiki S."/>
            <person name="Yoshihara R."/>
            <person name="Yukawa K."/>
            <person name="Zhong H."/>
            <person name="Yano M."/>
            <person name="Yuan Q."/>
            <person name="Ouyang S."/>
            <person name="Liu J."/>
            <person name="Jones K.M."/>
            <person name="Gansberger K."/>
            <person name="Moffat K."/>
            <person name="Hill J."/>
            <person name="Bera J."/>
            <person name="Fadrosh D."/>
            <person name="Jin S."/>
            <person name="Johri S."/>
            <person name="Kim M."/>
            <person name="Overton L."/>
            <person name="Reardon M."/>
            <person name="Tsitrin T."/>
            <person name="Vuong H."/>
            <person name="Weaver B."/>
            <person name="Ciecko A."/>
            <person name="Tallon L."/>
            <person name="Jackson J."/>
            <person name="Pai G."/>
            <person name="Aken S.V."/>
            <person name="Utterback T."/>
            <person name="Reidmuller S."/>
            <person name="Feldblyum T."/>
            <person name="Hsiao J."/>
            <person name="Zismann V."/>
            <person name="Iobst S."/>
            <person name="de Vazeille A.R."/>
            <person name="Buell C.R."/>
            <person name="Ying K."/>
            <person name="Li Y."/>
            <person name="Lu T."/>
            <person name="Huang Y."/>
            <person name="Zhao Q."/>
            <person name="Feng Q."/>
            <person name="Zhang L."/>
            <person name="Zhu J."/>
            <person name="Weng Q."/>
            <person name="Mu J."/>
            <person name="Lu Y."/>
            <person name="Fan D."/>
            <person name="Liu Y."/>
            <person name="Guan J."/>
            <person name="Zhang Y."/>
            <person name="Yu S."/>
            <person name="Liu X."/>
            <person name="Zhang Y."/>
            <person name="Hong G."/>
            <person name="Han B."/>
            <person name="Choisne N."/>
            <person name="Demange N."/>
            <person name="Orjeda G."/>
            <person name="Samain S."/>
            <person name="Cattolico L."/>
            <person name="Pelletier E."/>
            <person name="Couloux A."/>
            <person name="Segurens B."/>
            <person name="Wincker P."/>
            <person name="D'Hont A."/>
            <person name="Scarpelli C."/>
            <person name="Weissenbach J."/>
            <person name="Salanoubat M."/>
            <person name="Quetier F."/>
            <person name="Yu Y."/>
            <person name="Kim H.R."/>
            <person name="Rambo T."/>
            <person name="Currie J."/>
            <person name="Collura K."/>
            <person name="Luo M."/>
            <person name="Yang T."/>
            <person name="Ammiraju J.S.S."/>
            <person name="Engler F."/>
            <person name="Soderlund C."/>
            <person name="Wing R.A."/>
            <person name="Palmer L.E."/>
            <person name="de la Bastide M."/>
            <person name="Spiegel L."/>
            <person name="Nascimento L."/>
            <person name="Zutavern T."/>
            <person name="O'Shaughnessy A."/>
            <person name="Dike S."/>
            <person name="Dedhia N."/>
            <person name="Preston R."/>
            <person name="Balija V."/>
            <person name="McCombie W.R."/>
            <person name="Chow T."/>
            <person name="Chen H."/>
            <person name="Chung M."/>
            <person name="Chen C."/>
            <person name="Shaw J."/>
            <person name="Wu H."/>
            <person name="Hsiao K."/>
            <person name="Chao Y."/>
            <person name="Chu M."/>
            <person name="Cheng C."/>
            <person name="Hour A."/>
            <person name="Lee P."/>
            <person name="Lin S."/>
            <person name="Lin Y."/>
            <person name="Liou J."/>
            <person name="Liu S."/>
            <person name="Hsing Y."/>
            <person name="Raghuvanshi S."/>
            <person name="Mohanty A."/>
            <person name="Bharti A.K."/>
            <person name="Gaur A."/>
            <person name="Gupta V."/>
            <person name="Kumar D."/>
            <person name="Ravi V."/>
            <person name="Vij S."/>
            <person name="Kapur A."/>
            <person name="Khurana P."/>
            <person name="Khurana P."/>
            <person name="Khurana J.P."/>
            <person name="Tyagi A.K."/>
            <person name="Gaikwad K."/>
            <person name="Singh A."/>
            <person name="Dalal V."/>
            <person name="Srivastava S."/>
            <person name="Dixit A."/>
            <person name="Pal A.K."/>
            <person name="Ghazi I.A."/>
            <person name="Yadav M."/>
            <person name="Pandit A."/>
            <person name="Bhargava A."/>
            <person name="Sureshbabu K."/>
            <person name="Batra K."/>
            <person name="Sharma T.R."/>
            <person name="Mohapatra T."/>
            <person name="Singh N.K."/>
            <person name="Messing J."/>
            <person name="Nelson A.B."/>
            <person name="Fuks G."/>
            <person name="Kavchok S."/>
            <person name="Keizer G."/>
            <person name="Linton E."/>
            <person name="Llaca V."/>
            <person name="Song R."/>
            <person name="Tanyolac B."/>
            <person name="Young S."/>
            <person name="Ho-Il K."/>
            <person name="Hahn J.H."/>
            <person name="Sangsakoo G."/>
            <person name="Vanavichit A."/>
            <person name="de Mattos Luiz.A.T."/>
            <person name="Zimmer P.D."/>
            <person name="Malone G."/>
            <person name="Dellagostin O."/>
            <person name="de Oliveira A.C."/>
            <person name="Bevan M."/>
            <person name="Bancroft I."/>
            <person name="Minx P."/>
            <person name="Cordum H."/>
            <person name="Wilson R."/>
            <person name="Cheng Z."/>
            <person name="Jin W."/>
            <person name="Jiang J."/>
            <person name="Leong S.A."/>
            <person name="Iwama H."/>
            <person name="Gojobori T."/>
            <person name="Itoh T."/>
            <person name="Niimura Y."/>
            <person name="Fujii Y."/>
            <person name="Habara T."/>
            <person name="Sakai H."/>
            <person name="Sato Y."/>
            <person name="Wilson G."/>
            <person name="Kumar K."/>
            <person name="McCouch S."/>
            <person name="Juretic N."/>
            <person name="Hoen D."/>
            <person name="Wright S."/>
            <person name="Bruskiewich R."/>
            <person name="Bureau T."/>
            <person name="Miyao A."/>
            <person name="Hirochika H."/>
            <person name="Nishikawa T."/>
            <person name="Kadowaki K."/>
            <person name="Sugiura M."/>
            <person name="Burr B."/>
            <person name="Sasaki T."/>
        </authorList>
    </citation>
    <scope>NUCLEOTIDE SEQUENCE [LARGE SCALE GENOMIC DNA]</scope>
    <source>
        <strain evidence="3">cv. Nipponbare</strain>
    </source>
</reference>
<gene>
    <name evidence="1" type="ORF">P0684E06.6</name>
    <name evidence="2" type="ORF">P0694A04.43</name>
</gene>
<organism evidence="2">
    <name type="scientific">Oryza sativa subsp. japonica</name>
    <name type="common">Rice</name>
    <dbReference type="NCBI Taxonomy" id="39947"/>
    <lineage>
        <taxon>Eukaryota</taxon>
        <taxon>Viridiplantae</taxon>
        <taxon>Streptophyta</taxon>
        <taxon>Embryophyta</taxon>
        <taxon>Tracheophyta</taxon>
        <taxon>Spermatophyta</taxon>
        <taxon>Magnoliopsida</taxon>
        <taxon>Liliopsida</taxon>
        <taxon>Poales</taxon>
        <taxon>Poaceae</taxon>
        <taxon>BOP clade</taxon>
        <taxon>Oryzoideae</taxon>
        <taxon>Oryzeae</taxon>
        <taxon>Oryzinae</taxon>
        <taxon>Oryza</taxon>
        <taxon>Oryza sativa</taxon>
    </lineage>
</organism>
<reference evidence="2" key="1">
    <citation type="journal article" date="2002" name="Nature">
        <title>The genome sequence and structure of rice chromosome 1.</title>
        <authorList>
            <person name="Sasaki T."/>
            <person name="Matsumoto T."/>
            <person name="Yamamoto K."/>
            <person name="Sakata K."/>
            <person name="Baba T."/>
            <person name="Katayose Y."/>
            <person name="Wu J."/>
            <person name="Niimura Y."/>
            <person name="Cheng Z."/>
            <person name="Nagamura Y."/>
            <person name="Antonio B.A."/>
            <person name="Kanamori H."/>
            <person name="Hosokawa S."/>
            <person name="Masukawa M."/>
            <person name="Arikawa K."/>
            <person name="Chiden Y."/>
            <person name="Hayashi M."/>
            <person name="Okamoto M."/>
            <person name="Ando T."/>
            <person name="Aoki H."/>
            <person name="Arita K."/>
            <person name="Hamada M."/>
            <person name="Harada C."/>
            <person name="Hijishita S."/>
            <person name="Honda M."/>
            <person name="Ichikawa Y."/>
            <person name="Idonuma A."/>
            <person name="Iijima M."/>
            <person name="Ikeda M."/>
            <person name="Ikeno M."/>
            <person name="Itoh S."/>
            <person name="Itoh T."/>
            <person name="Itoh Y."/>
            <person name="Itoh Y."/>
            <person name="Iwabuchi A."/>
            <person name="Kamiya K."/>
            <person name="Karasawa W."/>
            <person name="Katagiri S."/>
            <person name="Kikuta A."/>
            <person name="Kobayashi N."/>
            <person name="Kono I."/>
            <person name="Machita K."/>
            <person name="Maehara T."/>
            <person name="Mizuno H."/>
            <person name="Mizubayashi T."/>
            <person name="Mukai Y."/>
            <person name="Nagasaki H."/>
            <person name="Nakashima M."/>
            <person name="Nakama Y."/>
            <person name="Nakamichi Y."/>
            <person name="Nakamura M."/>
            <person name="Namiki N."/>
            <person name="Negishi M."/>
            <person name="Ohta I."/>
            <person name="Ono N."/>
            <person name="Saji S."/>
            <person name="Sakai K."/>
            <person name="Shibata M."/>
            <person name="Shimokawa T."/>
            <person name="Shomura A."/>
            <person name="Song J."/>
            <person name="Takazaki Y."/>
            <person name="Terasawa K."/>
            <person name="Tsuji K."/>
            <person name="Waki K."/>
            <person name="Yamagata H."/>
            <person name="Yamane H."/>
            <person name="Yoshiki S."/>
            <person name="Yoshihara R."/>
            <person name="Yukawa K."/>
            <person name="Zhong H."/>
            <person name="Iwama H."/>
            <person name="Endo T."/>
            <person name="Ito H."/>
            <person name="Hahn J.H."/>
            <person name="Kim H.I."/>
            <person name="Eun M.Y."/>
            <person name="Yano M."/>
            <person name="Jiang J."/>
            <person name="Gojobori T."/>
        </authorList>
    </citation>
    <scope>NUCLEOTIDE SEQUENCE</scope>
</reference>
<dbReference type="AlphaFoldDB" id="Q5SMZ0"/>
<sequence>MRVSTWAIKVLDLTRSPETARIAICGEDAMLNKACFVSGTKHDLDGGQGQYAAKDNECVRNLKDM</sequence>
<dbReference type="EMBL" id="AP003294">
    <property type="protein sequence ID" value="BAD72416.1"/>
    <property type="molecule type" value="Genomic_DNA"/>
</dbReference>
<evidence type="ECO:0000313" key="2">
    <source>
        <dbReference type="EMBL" id="BAD72416.1"/>
    </source>
</evidence>
<dbReference type="Proteomes" id="UP000817658">
    <property type="component" value="Chromosome 1"/>
</dbReference>
<proteinExistence type="predicted"/>